<feature type="non-terminal residue" evidence="1">
    <location>
        <position position="1"/>
    </location>
</feature>
<evidence type="ECO:0000313" key="1">
    <source>
        <dbReference type="EMBL" id="CAF4998160.1"/>
    </source>
</evidence>
<accession>A0A822AXT3</accession>
<dbReference type="Proteomes" id="UP000663848">
    <property type="component" value="Unassembled WGS sequence"/>
</dbReference>
<protein>
    <submittedName>
        <fullName evidence="1">Uncharacterized protein</fullName>
    </submittedName>
</protein>
<dbReference type="EMBL" id="CAJOBR010032187">
    <property type="protein sequence ID" value="CAF4998160.1"/>
    <property type="molecule type" value="Genomic_DNA"/>
</dbReference>
<reference evidence="1" key="1">
    <citation type="submission" date="2021-02" db="EMBL/GenBank/DDBJ databases">
        <authorList>
            <person name="Nowell W R."/>
        </authorList>
    </citation>
    <scope>NUCLEOTIDE SEQUENCE</scope>
</reference>
<dbReference type="AlphaFoldDB" id="A0A822AXT3"/>
<proteinExistence type="predicted"/>
<gene>
    <name evidence="1" type="ORF">QYT958_LOCUS37836</name>
</gene>
<comment type="caution">
    <text evidence="1">The sequence shown here is derived from an EMBL/GenBank/DDBJ whole genome shotgun (WGS) entry which is preliminary data.</text>
</comment>
<name>A0A822AXT3_9BILA</name>
<sequence>MSTTDMSSTDVTALIFIFAPTATTDNSTADIVSTSTAT</sequence>
<evidence type="ECO:0000313" key="2">
    <source>
        <dbReference type="Proteomes" id="UP000663848"/>
    </source>
</evidence>
<organism evidence="1 2">
    <name type="scientific">Rotaria socialis</name>
    <dbReference type="NCBI Taxonomy" id="392032"/>
    <lineage>
        <taxon>Eukaryota</taxon>
        <taxon>Metazoa</taxon>
        <taxon>Spiralia</taxon>
        <taxon>Gnathifera</taxon>
        <taxon>Rotifera</taxon>
        <taxon>Eurotatoria</taxon>
        <taxon>Bdelloidea</taxon>
        <taxon>Philodinida</taxon>
        <taxon>Philodinidae</taxon>
        <taxon>Rotaria</taxon>
    </lineage>
</organism>